<dbReference type="PANTHER" id="PTHR43743:SF1">
    <property type="entry name" value="POTASSIUM-TRANSPORTING ATPASE ATP-BINDING SUBUNIT"/>
    <property type="match status" value="1"/>
</dbReference>
<dbReference type="EMBL" id="AUZY01012945">
    <property type="protein sequence ID" value="EQD27142.1"/>
    <property type="molecule type" value="Genomic_DNA"/>
</dbReference>
<protein>
    <submittedName>
        <fullName evidence="5">Potassium-transporting ATPase subunit B</fullName>
    </submittedName>
</protein>
<dbReference type="InterPro" id="IPR036412">
    <property type="entry name" value="HAD-like_sf"/>
</dbReference>
<keyword evidence="2" id="KW-0812">Transmembrane</keyword>
<dbReference type="InterPro" id="IPR001757">
    <property type="entry name" value="P_typ_ATPase"/>
</dbReference>
<sequence length="236" mass="25491">MVELAYKEGLVPHEFAVIGRVKFEEFSASTRRSEASLEEASDFILPKGGRDILQRKRIRRKYDPESKEDVIDIIKGAPDAIKLIAKSVPLNYDTIVDEAAKNGDTIMTIAEGGEVLGLIRLRDEVKPGVKSRISAVKNMGIKTVMITGDQEATASSISREVGIDEYVSRAKPEAKYDLVKKEQAQGRIVAMIGDGTNDAPALAASDVGIAMASGTEPAKEAANMVDMESNPAKVID</sequence>
<dbReference type="SUPFAM" id="SSF56784">
    <property type="entry name" value="HAD-like"/>
    <property type="match status" value="1"/>
</dbReference>
<dbReference type="SUPFAM" id="SSF81660">
    <property type="entry name" value="Metal cation-transporting ATPase, ATP-binding domain N"/>
    <property type="match status" value="1"/>
</dbReference>
<dbReference type="InterPro" id="IPR023299">
    <property type="entry name" value="ATPase_P-typ_cyto_dom_N"/>
</dbReference>
<keyword evidence="3" id="KW-1133">Transmembrane helix</keyword>
<dbReference type="GO" id="GO:0016887">
    <property type="term" value="F:ATP hydrolysis activity"/>
    <property type="evidence" value="ECO:0007669"/>
    <property type="project" value="InterPro"/>
</dbReference>
<feature type="non-terminal residue" evidence="5">
    <location>
        <position position="236"/>
    </location>
</feature>
<dbReference type="GO" id="GO:0008556">
    <property type="term" value="F:P-type potassium transmembrane transporter activity"/>
    <property type="evidence" value="ECO:0007669"/>
    <property type="project" value="InterPro"/>
</dbReference>
<reference evidence="5" key="2">
    <citation type="journal article" date="2014" name="ISME J.">
        <title>Microbial stratification in low pH oxic and suboxic macroscopic growths along an acid mine drainage.</title>
        <authorList>
            <person name="Mendez-Garcia C."/>
            <person name="Mesa V."/>
            <person name="Sprenger R.R."/>
            <person name="Richter M."/>
            <person name="Diez M.S."/>
            <person name="Solano J."/>
            <person name="Bargiela R."/>
            <person name="Golyshina O.V."/>
            <person name="Manteca A."/>
            <person name="Ramos J.L."/>
            <person name="Gallego J.R."/>
            <person name="Llorente I."/>
            <person name="Martins Dos Santos V.A."/>
            <person name="Jensen O.N."/>
            <person name="Pelaez A.I."/>
            <person name="Sanchez J."/>
            <person name="Ferrer M."/>
        </authorList>
    </citation>
    <scope>NUCLEOTIDE SEQUENCE</scope>
</reference>
<dbReference type="Gene3D" id="3.40.50.1000">
    <property type="entry name" value="HAD superfamily/HAD-like"/>
    <property type="match status" value="1"/>
</dbReference>
<organism evidence="5">
    <name type="scientific">mine drainage metagenome</name>
    <dbReference type="NCBI Taxonomy" id="410659"/>
    <lineage>
        <taxon>unclassified sequences</taxon>
        <taxon>metagenomes</taxon>
        <taxon>ecological metagenomes</taxon>
    </lineage>
</organism>
<name>T0Y5J2_9ZZZZ</name>
<reference evidence="5" key="1">
    <citation type="submission" date="2013-08" db="EMBL/GenBank/DDBJ databases">
        <authorList>
            <person name="Mendez C."/>
            <person name="Richter M."/>
            <person name="Ferrer M."/>
            <person name="Sanchez J."/>
        </authorList>
    </citation>
    <scope>NUCLEOTIDE SEQUENCE</scope>
</reference>
<dbReference type="GO" id="GO:0005524">
    <property type="term" value="F:ATP binding"/>
    <property type="evidence" value="ECO:0007669"/>
    <property type="project" value="UniProtKB-KW"/>
</dbReference>
<evidence type="ECO:0000256" key="4">
    <source>
        <dbReference type="ARBA" id="ARBA00023136"/>
    </source>
</evidence>
<keyword evidence="4" id="KW-0472">Membrane</keyword>
<dbReference type="InterPro" id="IPR023214">
    <property type="entry name" value="HAD_sf"/>
</dbReference>
<proteinExistence type="predicted"/>
<comment type="caution">
    <text evidence="5">The sequence shown here is derived from an EMBL/GenBank/DDBJ whole genome shotgun (WGS) entry which is preliminary data.</text>
</comment>
<evidence type="ECO:0000256" key="3">
    <source>
        <dbReference type="ARBA" id="ARBA00022989"/>
    </source>
</evidence>
<accession>T0Y5J2</accession>
<dbReference type="Pfam" id="PF00702">
    <property type="entry name" value="Hydrolase"/>
    <property type="match status" value="1"/>
</dbReference>
<dbReference type="AlphaFoldDB" id="T0Y5J2"/>
<evidence type="ECO:0000256" key="1">
    <source>
        <dbReference type="ARBA" id="ARBA00004370"/>
    </source>
</evidence>
<dbReference type="NCBIfam" id="TIGR01494">
    <property type="entry name" value="ATPase_P-type"/>
    <property type="match status" value="1"/>
</dbReference>
<comment type="subcellular location">
    <subcellularLocation>
        <location evidence="1">Membrane</location>
    </subcellularLocation>
</comment>
<gene>
    <name evidence="5" type="ORF">B1B_19271</name>
</gene>
<evidence type="ECO:0000313" key="5">
    <source>
        <dbReference type="EMBL" id="EQD27142.1"/>
    </source>
</evidence>
<dbReference type="InterPro" id="IPR006391">
    <property type="entry name" value="P-type_ATPase_bsu_IA"/>
</dbReference>
<dbReference type="Gene3D" id="3.40.1110.10">
    <property type="entry name" value="Calcium-transporting ATPase, cytoplasmic domain N"/>
    <property type="match status" value="1"/>
</dbReference>
<dbReference type="GO" id="GO:0016020">
    <property type="term" value="C:membrane"/>
    <property type="evidence" value="ECO:0007669"/>
    <property type="project" value="UniProtKB-SubCell"/>
</dbReference>
<evidence type="ECO:0000256" key="2">
    <source>
        <dbReference type="ARBA" id="ARBA00022692"/>
    </source>
</evidence>
<dbReference type="PANTHER" id="PTHR43743">
    <property type="entry name" value="POTASSIUM-TRANSPORTING ATPASE ATP-BINDING SUBUNIT"/>
    <property type="match status" value="1"/>
</dbReference>